<feature type="chain" id="PRO_5041975939" description="Vitellogenin domain-containing protein" evidence="20">
    <location>
        <begin position="21"/>
        <end position="3140"/>
    </location>
</feature>
<keyword evidence="11" id="KW-0427">LDL</keyword>
<evidence type="ECO:0000313" key="22">
    <source>
        <dbReference type="EMBL" id="KAJ8377729.1"/>
    </source>
</evidence>
<evidence type="ECO:0000256" key="6">
    <source>
        <dbReference type="ARBA" id="ARBA00022513"/>
    </source>
</evidence>
<dbReference type="GO" id="GO:0005811">
    <property type="term" value="C:lipid droplet"/>
    <property type="evidence" value="ECO:0007669"/>
    <property type="project" value="UniProtKB-SubCell"/>
</dbReference>
<evidence type="ECO:0000256" key="7">
    <source>
        <dbReference type="ARBA" id="ARBA00022525"/>
    </source>
</evidence>
<dbReference type="GO" id="GO:0034359">
    <property type="term" value="C:mature chylomicron"/>
    <property type="evidence" value="ECO:0007669"/>
    <property type="project" value="TreeGrafter"/>
</dbReference>
<dbReference type="GO" id="GO:0042953">
    <property type="term" value="P:lipoprotein transport"/>
    <property type="evidence" value="ECO:0007669"/>
    <property type="project" value="TreeGrafter"/>
</dbReference>
<comment type="subcellular location">
    <subcellularLocation>
        <location evidence="1">Cytoplasm</location>
    </subcellularLocation>
    <subcellularLocation>
        <location evidence="2">Lipid droplet</location>
    </subcellularLocation>
    <subcellularLocation>
        <location evidence="3">Secreted</location>
    </subcellularLocation>
</comment>
<evidence type="ECO:0000256" key="16">
    <source>
        <dbReference type="ARBA" id="ARBA00023180"/>
    </source>
</evidence>
<keyword evidence="17" id="KW-0753">Steroid metabolism</keyword>
<keyword evidence="4" id="KW-0813">Transport</keyword>
<dbReference type="PANTHER" id="PTHR13769:SF1">
    <property type="entry name" value="APOLIPOPROTEIN B-100"/>
    <property type="match status" value="1"/>
</dbReference>
<dbReference type="Pfam" id="PF06448">
    <property type="entry name" value="DUF1081"/>
    <property type="match status" value="1"/>
</dbReference>
<evidence type="ECO:0000256" key="14">
    <source>
        <dbReference type="ARBA" id="ARBA00023098"/>
    </source>
</evidence>
<feature type="signal peptide" evidence="20">
    <location>
        <begin position="1"/>
        <end position="20"/>
    </location>
</feature>
<evidence type="ECO:0000256" key="15">
    <source>
        <dbReference type="ARBA" id="ARBA00023166"/>
    </source>
</evidence>
<dbReference type="SMART" id="SM01169">
    <property type="entry name" value="DUF1943"/>
    <property type="match status" value="1"/>
</dbReference>
<dbReference type="GO" id="GO:0008201">
    <property type="term" value="F:heparin binding"/>
    <property type="evidence" value="ECO:0007669"/>
    <property type="project" value="UniProtKB-KW"/>
</dbReference>
<dbReference type="InterPro" id="IPR009454">
    <property type="entry name" value="Lipid_transpt_open_b-sht"/>
</dbReference>
<evidence type="ECO:0000259" key="21">
    <source>
        <dbReference type="PROSITE" id="PS51211"/>
    </source>
</evidence>
<dbReference type="GO" id="GO:0008203">
    <property type="term" value="P:cholesterol metabolic process"/>
    <property type="evidence" value="ECO:0007669"/>
    <property type="project" value="UniProtKB-KW"/>
</dbReference>
<dbReference type="GO" id="GO:0005737">
    <property type="term" value="C:cytoplasm"/>
    <property type="evidence" value="ECO:0007669"/>
    <property type="project" value="UniProtKB-SubCell"/>
</dbReference>
<dbReference type="InterPro" id="IPR015816">
    <property type="entry name" value="Vitellinogen_b-sht_N"/>
</dbReference>
<keyword evidence="5" id="KW-0963">Cytoplasm</keyword>
<keyword evidence="12 20" id="KW-0732">Signal</keyword>
<dbReference type="EMBL" id="JAINUG010000341">
    <property type="protein sequence ID" value="KAJ8377729.1"/>
    <property type="molecule type" value="Genomic_DNA"/>
</dbReference>
<feature type="domain" description="Vitellogenin" evidence="21">
    <location>
        <begin position="23"/>
        <end position="651"/>
    </location>
</feature>
<keyword evidence="18" id="KW-0850">VLDL</keyword>
<keyword evidence="13" id="KW-0445">Lipid transport</keyword>
<dbReference type="SUPFAM" id="SSF56968">
    <property type="entry name" value="Lipovitellin-phosvitin complex, beta-sheet shell regions"/>
    <property type="match status" value="2"/>
</dbReference>
<evidence type="ECO:0000256" key="1">
    <source>
        <dbReference type="ARBA" id="ARBA00004496"/>
    </source>
</evidence>
<evidence type="ECO:0000256" key="17">
    <source>
        <dbReference type="ARBA" id="ARBA00023221"/>
    </source>
</evidence>
<dbReference type="Proteomes" id="UP001221898">
    <property type="component" value="Unassembled WGS sequence"/>
</dbReference>
<dbReference type="GO" id="GO:0034361">
    <property type="term" value="C:very-low-density lipoprotein particle"/>
    <property type="evidence" value="ECO:0007669"/>
    <property type="project" value="UniProtKB-KW"/>
</dbReference>
<evidence type="ECO:0000256" key="3">
    <source>
        <dbReference type="ARBA" id="ARBA00004613"/>
    </source>
</evidence>
<evidence type="ECO:0000256" key="10">
    <source>
        <dbReference type="ARBA" id="ARBA00022677"/>
    </source>
</evidence>
<dbReference type="GO" id="GO:0030301">
    <property type="term" value="P:cholesterol transport"/>
    <property type="evidence" value="ECO:0007669"/>
    <property type="project" value="TreeGrafter"/>
</dbReference>
<keyword evidence="6" id="KW-0162">Chylomicron</keyword>
<dbReference type="InterPro" id="IPR015819">
    <property type="entry name" value="Lipid_transp_b-sht_shell"/>
</dbReference>
<comment type="caution">
    <text evidence="19">Lacks conserved residue(s) required for the propagation of feature annotation.</text>
</comment>
<comment type="caution">
    <text evidence="22">The sequence shown here is derived from an EMBL/GenBank/DDBJ whole genome shotgun (WGS) entry which is preliminary data.</text>
</comment>
<proteinExistence type="predicted"/>
<keyword evidence="8" id="KW-0153">Cholesterol metabolism</keyword>
<dbReference type="Gene3D" id="2.20.50.20">
    <property type="entry name" value="Lipovitellin. Chain A, domain 3"/>
    <property type="match status" value="1"/>
</dbReference>
<evidence type="ECO:0000256" key="9">
    <source>
        <dbReference type="ARBA" id="ARBA00022674"/>
    </source>
</evidence>
<keyword evidence="7" id="KW-0964">Secreted</keyword>
<accession>A0AAD7RFA5</accession>
<dbReference type="InterPro" id="IPR011030">
    <property type="entry name" value="Lipovitellin_superhlx_dom"/>
</dbReference>
<name>A0AAD7RFA5_9TELE</name>
<dbReference type="GO" id="GO:0050750">
    <property type="term" value="F:low-density lipoprotein particle receptor binding"/>
    <property type="evidence" value="ECO:0007669"/>
    <property type="project" value="TreeGrafter"/>
</dbReference>
<dbReference type="InterPro" id="IPR015255">
    <property type="entry name" value="Vitellinogen_open_b-sht"/>
</dbReference>
<evidence type="ECO:0000256" key="8">
    <source>
        <dbReference type="ARBA" id="ARBA00022548"/>
    </source>
</evidence>
<dbReference type="InterPro" id="IPR052418">
    <property type="entry name" value="Apolipoprotein_B"/>
</dbReference>
<evidence type="ECO:0000256" key="12">
    <source>
        <dbReference type="ARBA" id="ARBA00022729"/>
    </source>
</evidence>
<evidence type="ECO:0000256" key="19">
    <source>
        <dbReference type="PROSITE-ProRule" id="PRU00557"/>
    </source>
</evidence>
<evidence type="ECO:0000256" key="2">
    <source>
        <dbReference type="ARBA" id="ARBA00004502"/>
    </source>
</evidence>
<dbReference type="GO" id="GO:0034362">
    <property type="term" value="C:low-density lipoprotein particle"/>
    <property type="evidence" value="ECO:0007669"/>
    <property type="project" value="UniProtKB-KW"/>
</dbReference>
<dbReference type="InterPro" id="IPR001747">
    <property type="entry name" value="Vitellogenin_N"/>
</dbReference>
<dbReference type="Gene3D" id="1.25.10.20">
    <property type="entry name" value="Vitellinogen, superhelical"/>
    <property type="match status" value="1"/>
</dbReference>
<dbReference type="PROSITE" id="PS51211">
    <property type="entry name" value="VITELLOGENIN"/>
    <property type="match status" value="1"/>
</dbReference>
<evidence type="ECO:0000313" key="23">
    <source>
        <dbReference type="Proteomes" id="UP001221898"/>
    </source>
</evidence>
<keyword evidence="10" id="KW-0551">Lipid droplet</keyword>
<dbReference type="Pfam" id="PF09172">
    <property type="entry name" value="Vit_open_b-sht"/>
    <property type="match status" value="2"/>
</dbReference>
<dbReference type="GO" id="GO:0042632">
    <property type="term" value="P:cholesterol homeostasis"/>
    <property type="evidence" value="ECO:0007669"/>
    <property type="project" value="TreeGrafter"/>
</dbReference>
<dbReference type="GO" id="GO:0120020">
    <property type="term" value="F:cholesterol transfer activity"/>
    <property type="evidence" value="ECO:0007669"/>
    <property type="project" value="TreeGrafter"/>
</dbReference>
<evidence type="ECO:0000256" key="13">
    <source>
        <dbReference type="ARBA" id="ARBA00023055"/>
    </source>
</evidence>
<keyword evidence="23" id="KW-1185">Reference proteome</keyword>
<reference evidence="22" key="1">
    <citation type="journal article" date="2023" name="Science">
        <title>Genome structures resolve the early diversification of teleost fishes.</title>
        <authorList>
            <person name="Parey E."/>
            <person name="Louis A."/>
            <person name="Montfort J."/>
            <person name="Bouchez O."/>
            <person name="Roques C."/>
            <person name="Iampietro C."/>
            <person name="Lluch J."/>
            <person name="Castinel A."/>
            <person name="Donnadieu C."/>
            <person name="Desvignes T."/>
            <person name="Floi Bucao C."/>
            <person name="Jouanno E."/>
            <person name="Wen M."/>
            <person name="Mejri S."/>
            <person name="Dirks R."/>
            <person name="Jansen H."/>
            <person name="Henkel C."/>
            <person name="Chen W.J."/>
            <person name="Zahm M."/>
            <person name="Cabau C."/>
            <person name="Klopp C."/>
            <person name="Thompson A.W."/>
            <person name="Robinson-Rechavi M."/>
            <person name="Braasch I."/>
            <person name="Lecointre G."/>
            <person name="Bobe J."/>
            <person name="Postlethwait J.H."/>
            <person name="Berthelot C."/>
            <person name="Roest Crollius H."/>
            <person name="Guiguen Y."/>
        </authorList>
    </citation>
    <scope>NUCLEOTIDE SEQUENCE</scope>
    <source>
        <strain evidence="22">NC1722</strain>
    </source>
</reference>
<dbReference type="Gene3D" id="2.20.80.10">
    <property type="entry name" value="Lipovitellin-phosvitin complex, chain A, domain 4"/>
    <property type="match status" value="1"/>
</dbReference>
<evidence type="ECO:0000256" key="4">
    <source>
        <dbReference type="ARBA" id="ARBA00022448"/>
    </source>
</evidence>
<dbReference type="Gene3D" id="2.30.230.10">
    <property type="entry name" value="Lipovitellin, beta-sheet shell regions, chain A"/>
    <property type="match status" value="1"/>
</dbReference>
<keyword evidence="9" id="KW-0358">Heparin-binding</keyword>
<dbReference type="InterPro" id="IPR015817">
    <property type="entry name" value="Vitellinogen_open_b-sht_sub1"/>
</dbReference>
<keyword evidence="16" id="KW-0325">Glycoprotein</keyword>
<dbReference type="Pfam" id="PF01347">
    <property type="entry name" value="Vitellogenin_N"/>
    <property type="match status" value="1"/>
</dbReference>
<protein>
    <recommendedName>
        <fullName evidence="21">Vitellogenin domain-containing protein</fullName>
    </recommendedName>
</protein>
<dbReference type="GO" id="GO:0006642">
    <property type="term" value="P:triglyceride mobilization"/>
    <property type="evidence" value="ECO:0007669"/>
    <property type="project" value="TreeGrafter"/>
</dbReference>
<dbReference type="PANTHER" id="PTHR13769">
    <property type="entry name" value="APOLIPOPROTEIN B"/>
    <property type="match status" value="1"/>
</dbReference>
<evidence type="ECO:0000256" key="18">
    <source>
        <dbReference type="ARBA" id="ARBA00023313"/>
    </source>
</evidence>
<evidence type="ECO:0000256" key="5">
    <source>
        <dbReference type="ARBA" id="ARBA00022490"/>
    </source>
</evidence>
<gene>
    <name evidence="22" type="ORF">AAFF_G00254020</name>
</gene>
<evidence type="ECO:0000256" key="11">
    <source>
        <dbReference type="ARBA" id="ARBA00022710"/>
    </source>
</evidence>
<keyword evidence="14" id="KW-0443">Lipid metabolism</keyword>
<keyword evidence="15" id="KW-1207">Sterol metabolism</keyword>
<evidence type="ECO:0000256" key="20">
    <source>
        <dbReference type="SAM" id="SignalP"/>
    </source>
</evidence>
<dbReference type="SUPFAM" id="SSF48431">
    <property type="entry name" value="Lipovitellin-phosvitin complex, superhelical domain"/>
    <property type="match status" value="1"/>
</dbReference>
<organism evidence="22 23">
    <name type="scientific">Aldrovandia affinis</name>
    <dbReference type="NCBI Taxonomy" id="143900"/>
    <lineage>
        <taxon>Eukaryota</taxon>
        <taxon>Metazoa</taxon>
        <taxon>Chordata</taxon>
        <taxon>Craniata</taxon>
        <taxon>Vertebrata</taxon>
        <taxon>Euteleostomi</taxon>
        <taxon>Actinopterygii</taxon>
        <taxon>Neopterygii</taxon>
        <taxon>Teleostei</taxon>
        <taxon>Notacanthiformes</taxon>
        <taxon>Halosauridae</taxon>
        <taxon>Aldrovandia</taxon>
    </lineage>
</organism>
<sequence length="3140" mass="348690">MGDTKLCLLLLLCTYAFALATRFKSFKKYVYRYETETLNGVSGTSDFKNGPRVTCKVEIDVPQTCSYIVRTHECTLSEVSDIDAEGLPVYEPAAGADAFQAAMEKNPLKLTVEGESKVSLFPEEDEPVNILNIKRGIISALLVPVLEEESNMKMATLHGLCKTDFAVNAREDIATDVTVTRDLSHCDGFSPMKDFTSPLALISGLHPDLQLQIDNEKKHMTEGTCTEKHILLPFSHQEEYGVLTLVKQTLTLQETSKINDRVFEHNEANLKALHTEAVEDKAPAQTKDAVLATLTELSTLSQTELGKRRAHLFQKLVTEIRGLKIEALSAAVPEMILRTKDKSALEVDAAVYVMGLMPNPNNHLVQDMLSMAQHKPSKAILYGLSNVVRRFYQAEGVTPEIIAVSEYMASLVGDCSGDKDQTFLTLRVIGNMGQAMEAANPALKLRSRIMEVMEDQDIYTHSEYNKFSRNYKMDTSLAVEGNMIFDLNSYMPKEVMLETTLKAFGYNLDMLEVGMEGKGFEPTIEALFGENGFFPDTVSKAMYWVEDKIPDKINQVLKNWITPQRNGRMKRQVPDNLMREIARNANKLVKELQSQESPEATAYLRIMGAELGYLKTSDLKSLVQSGALYAEMFSRMMPSKQELSFMPSIGAEFVTKMGVNIPEFVVSGIEMHTNIYHESALRAKVTMGEGQIKLAIPAPQHTTRLFEISNNLYFVSSGQTMMVPSIAEGRTDTVECSPLFYGLQYCSTLRYSASSTEDAPYFPLTGQTEFALDVQATGHVAEYTATIAYELLREGKDGRQKVDALRLILKAEGAVPSEATGTMKYNRNRNVLTTDFQIPDYDVETGIKIGVSDSSSKGKKITLDIINKNVPQLSLVGRAKFEGATDGMLQVQLTIPSFKTDATITANLKSADGLTLGLESVINVPETSIQEEIIFRYDENRVEVEFKSDMSSEVQKLIPTAEDYQRQLQQFIDDILDQKVAKTDMNMRHIYSKSLEASSIWLDKLPYFENLRNIPDFTLPALPEKLFLKSETIFRYQFKNGRFTIVLPLPLAGYSSQDLNIPPTVAIPQLVVPKTGLEIPYTVVSIPTFIIPPSYEISVPLIGMAEVSAKVNSNFYNWEGLVSAGNNTVDTPSYIAKYQVMADSPMKLFSYKMEGNALISGTDESMKAIINGSLIHKFIDASFSFIETVTETDSINGYVNGTGNYIIKASSPLGLTSSMYLTSQSTFTAPDELAGDAKLDGSIKLGSMSATTSYTQSYIIHPIQREAKGESTLRVDTPLLHVHHNIKGIYDYSQLSLESTIDMNNDHLKHVTKVHISYNADSTVSLKSDSVSTAIGTTLRNQVDLFASSDIASFRVETQADNSPNRAYSLLSGSLNSRSLEINTDASINFNSNQGSHKATLMINSDGLSTSGTTTLQYSPLTFENAFNGGLDGSGATMSIISKGSSLQNSVDLSVEGKIGGSEAYLNSVFKGILFEADSRNTMRLKLDQEGLTFFNNLIGSLRDMKTDSTQSLTLTFFTLAFQSTSDNSISDTTSYKHDIVVDMKNFITSVHVINELKIFDADFKNEGQLKLEPYKMELTGSQRGAFREEEIRHTYEMGYAEWAGKMKCSTTGRILGAQMSLNTDLEVSGLSSSKLKIGANINSQSVRLDSSVEMLATPYDLSIDAILNSDGDLVLYGTHTGQLYSKLVLKAEPMTITYSYDCRASTAHKLDSGASSETSIDNQFEGAMDPLEQHASWRVKSTLNKHEYKQEISTYNNAERIGLELSGTILTDLLNRPARENQEFSISGFLKYDKSGDRHIISLPFIDSLPVIFEQLKTIIANLKDSIDKYEISAKIQQKASELKAAINSFDTRLFTDDLRIFVSSINIEEYFEMLVAQIPTEKITRFIDAIRLGIIKGIKKLEIAGKLNAVHIKVKELLEKYEIEKIVEAIVEQVSRLMKQYKIRERMQAVVDAVKSIDFERGIEKVRKELNELVNQLKAIDFGKMINDFNEFIDRIVKRIESVDYKSIVEEVRQKIKIPAFGKIYGEFTLTSPEYKLSTTAVLQNTTAKPTTPQFTATLNSEAITDNDFLAYTLEATAHIAAPKMNRLLISESMKVTHSAFSVDHQSSATLYSSSAVASAKTTVKATTEPYTADFTNSASLSLNGGISGSLETTYNHNLNMPLADISSQATITQTSTVKIEPGTISVTLGNAGNGKWSVQHHSDEGTHKSDLEVTIDVNTAKLSFTSNTDSKTLKLKQTVTAESAPLNYITINARSETEMPFIKSSVMVLNGKVQIPNLKIELIASHDTELVGRVGATLSNSVNFLAQPFEFALDCKNKGNGKIILPFRLTGKINLQNDYIMILNSEVQQTSWVGLARFNQYKYSHHFTMDNNKNDIALYTAMSGEANLDLLNVPISIPEMTVPLIDMKTPSVEEVSLWEDTGLKSLLTTTQQSFDLNFKLQYQKNPEMYAIPINTEPVYKAIGISARILNQNFVIGRDIAVALVTSSYNQAKGQYEKFKIDTSNYLPRTFEFPGYTVPILNIEVAPFMAEFPAMSFVIPKEISTPSFTMPMVGFSVPSYIIVLPVMEMPVIHVPETLKQLTLPSITLPAMQKEIIIPAMGNMTYDFSFKSAVITLTSSAGLYNQEDIVAKFGVSSTSVFEILKSKLEGSSTLTRKRGLKLVTAMSLEHTNVESTHESIASLSKKGMETSMKTTGKIKLPTETLEFNQEFIGNAKDGISASVFSPSTGFIGFQLQKKPQSQVSGRLFGRYSTAPENDVEILTVKASLKDPEKLSFQTSWNTEIPYQMILGLKERVPDITSALTLKDAVYNTIETVYNEIPRTARNLQSGMEHMKVQGKVLYKRAAENFAELNLQEATRKISDYVKYLFDQYQDNVKALLDAVIKFLKETHFQLPGFEEKLTGLEIYEKASDFVAMVIKDAIVKVPEFVASYAKAFLDLIKDIEFTLPGSNHIISGSAVIEDLASNLENVQINAISIVRSFQTISLEDILERLRDCLLFAVKLADDFVDSLTSQNMEKILAWVNGLYSDAVNSELLSNLSVQLKEAGEAAAENLDLAKTKLQEAYSQMTLENLNTILQSLIDRIVKGLNSFNNNVIEFLKKISENVQPYLRVSDKKIDIDIPLPFAWKSANAVPPQNEQ</sequence>
<dbReference type="SMART" id="SM00638">
    <property type="entry name" value="LPD_N"/>
    <property type="match status" value="1"/>
</dbReference>